<dbReference type="EMBL" id="ASHM01011344">
    <property type="protein sequence ID" value="PNX93268.1"/>
    <property type="molecule type" value="Genomic_DNA"/>
</dbReference>
<name>A0A2K3MR05_TRIPR</name>
<sequence length="102" mass="11728">MSNDRTSKPAGILQLDKETAFQKEIELLKRKLEKATLGAEVKKVHEICDFCQENHPNGYCIHEGISDEEHAKFMGQPSPYSDWRDQNLRWNQSSTQGTQQAH</sequence>
<reference evidence="2 3" key="1">
    <citation type="journal article" date="2014" name="Am. J. Bot.">
        <title>Genome assembly and annotation for red clover (Trifolium pratense; Fabaceae).</title>
        <authorList>
            <person name="Istvanek J."/>
            <person name="Jaros M."/>
            <person name="Krenek A."/>
            <person name="Repkova J."/>
        </authorList>
    </citation>
    <scope>NUCLEOTIDE SEQUENCE [LARGE SCALE GENOMIC DNA]</scope>
    <source>
        <strain evidence="3">cv. Tatra</strain>
        <tissue evidence="2">Young leaves</tissue>
    </source>
</reference>
<accession>A0A2K3MR05</accession>
<protein>
    <submittedName>
        <fullName evidence="2">Uncharacterized protein</fullName>
    </submittedName>
</protein>
<feature type="region of interest" description="Disordered" evidence="1">
    <location>
        <begin position="72"/>
        <end position="102"/>
    </location>
</feature>
<dbReference type="Proteomes" id="UP000236291">
    <property type="component" value="Unassembled WGS sequence"/>
</dbReference>
<proteinExistence type="predicted"/>
<reference evidence="2 3" key="2">
    <citation type="journal article" date="2017" name="Front. Plant Sci.">
        <title>Gene Classification and Mining of Molecular Markers Useful in Red Clover (Trifolium pratense) Breeding.</title>
        <authorList>
            <person name="Istvanek J."/>
            <person name="Dluhosova J."/>
            <person name="Dluhos P."/>
            <person name="Patkova L."/>
            <person name="Nedelnik J."/>
            <person name="Repkova J."/>
        </authorList>
    </citation>
    <scope>NUCLEOTIDE SEQUENCE [LARGE SCALE GENOMIC DNA]</scope>
    <source>
        <strain evidence="3">cv. Tatra</strain>
        <tissue evidence="2">Young leaves</tissue>
    </source>
</reference>
<feature type="compositionally biased region" description="Polar residues" evidence="1">
    <location>
        <begin position="88"/>
        <end position="102"/>
    </location>
</feature>
<evidence type="ECO:0000256" key="1">
    <source>
        <dbReference type="SAM" id="MobiDB-lite"/>
    </source>
</evidence>
<comment type="caution">
    <text evidence="2">The sequence shown here is derived from an EMBL/GenBank/DDBJ whole genome shotgun (WGS) entry which is preliminary data.</text>
</comment>
<evidence type="ECO:0000313" key="2">
    <source>
        <dbReference type="EMBL" id="PNX93268.1"/>
    </source>
</evidence>
<organism evidence="2 3">
    <name type="scientific">Trifolium pratense</name>
    <name type="common">Red clover</name>
    <dbReference type="NCBI Taxonomy" id="57577"/>
    <lineage>
        <taxon>Eukaryota</taxon>
        <taxon>Viridiplantae</taxon>
        <taxon>Streptophyta</taxon>
        <taxon>Embryophyta</taxon>
        <taxon>Tracheophyta</taxon>
        <taxon>Spermatophyta</taxon>
        <taxon>Magnoliopsida</taxon>
        <taxon>eudicotyledons</taxon>
        <taxon>Gunneridae</taxon>
        <taxon>Pentapetalae</taxon>
        <taxon>rosids</taxon>
        <taxon>fabids</taxon>
        <taxon>Fabales</taxon>
        <taxon>Fabaceae</taxon>
        <taxon>Papilionoideae</taxon>
        <taxon>50 kb inversion clade</taxon>
        <taxon>NPAAA clade</taxon>
        <taxon>Hologalegina</taxon>
        <taxon>IRL clade</taxon>
        <taxon>Trifolieae</taxon>
        <taxon>Trifolium</taxon>
    </lineage>
</organism>
<dbReference type="AlphaFoldDB" id="A0A2K3MR05"/>
<gene>
    <name evidence="2" type="ORF">L195_g016419</name>
</gene>
<evidence type="ECO:0000313" key="3">
    <source>
        <dbReference type="Proteomes" id="UP000236291"/>
    </source>
</evidence>